<proteinExistence type="predicted"/>
<evidence type="ECO:0000313" key="3">
    <source>
        <dbReference type="EMBL" id="KAG6516849.1"/>
    </source>
</evidence>
<feature type="region of interest" description="Disordered" evidence="1">
    <location>
        <begin position="55"/>
        <end position="101"/>
    </location>
</feature>
<dbReference type="EMBL" id="JACMSC010000137">
    <property type="protein sequence ID" value="KAG6466637.1"/>
    <property type="molecule type" value="Genomic_DNA"/>
</dbReference>
<feature type="compositionally biased region" description="Polar residues" evidence="1">
    <location>
        <begin position="122"/>
        <end position="131"/>
    </location>
</feature>
<evidence type="ECO:0000313" key="2">
    <source>
        <dbReference type="EMBL" id="KAG6466637.1"/>
    </source>
</evidence>
<evidence type="ECO:0000256" key="1">
    <source>
        <dbReference type="SAM" id="MobiDB-lite"/>
    </source>
</evidence>
<comment type="caution">
    <text evidence="3">The sequence shown here is derived from an EMBL/GenBank/DDBJ whole genome shotgun (WGS) entry which is preliminary data.</text>
</comment>
<dbReference type="Proteomes" id="UP000734854">
    <property type="component" value="Unassembled WGS sequence"/>
</dbReference>
<reference evidence="3 4" key="1">
    <citation type="submission" date="2020-08" db="EMBL/GenBank/DDBJ databases">
        <title>Plant Genome Project.</title>
        <authorList>
            <person name="Zhang R.-G."/>
        </authorList>
    </citation>
    <scope>NUCLEOTIDE SEQUENCE [LARGE SCALE GENOMIC DNA]</scope>
    <source>
        <tissue evidence="3">Rhizome</tissue>
    </source>
</reference>
<accession>A0A8J5GXK6</accession>
<feature type="region of interest" description="Disordered" evidence="1">
    <location>
        <begin position="122"/>
        <end position="148"/>
    </location>
</feature>
<dbReference type="EMBL" id="JACMSC010000006">
    <property type="protein sequence ID" value="KAG6516849.1"/>
    <property type="molecule type" value="Genomic_DNA"/>
</dbReference>
<feature type="region of interest" description="Disordered" evidence="1">
    <location>
        <begin position="1"/>
        <end position="31"/>
    </location>
</feature>
<dbReference type="PANTHER" id="PTHR33738">
    <property type="entry name" value="EMB|CAB82975.1"/>
    <property type="match status" value="1"/>
</dbReference>
<dbReference type="AlphaFoldDB" id="A0A8J5GXK6"/>
<dbReference type="PANTHER" id="PTHR33738:SF8">
    <property type="entry name" value="OS05G0454500 PROTEIN"/>
    <property type="match status" value="1"/>
</dbReference>
<protein>
    <submittedName>
        <fullName evidence="3">Uncharacterized protein</fullName>
    </submittedName>
</protein>
<gene>
    <name evidence="3" type="ORF">ZIOFF_020222</name>
    <name evidence="2" type="ORF">ZIOFF_075541</name>
</gene>
<sequence length="286" mass="30711">MEGGGKKPSSSSVADELFPAGKDVSSSSSPGYFSTVFPPASAVVGKDSSQSDLYWTLSKPKMDGQAGNAQGVAPGGKSQSNPTKKQMMRNKDGEPVAPSPYEESAYFSSSVHYGGRDFYDSSASTQVSGSPKTYKDSNGENPDDSDAANRGEWWQGILQICQRVAAVHVAWDLVVEVFHSLVNCLSSLGSKPSPPAFISVRLHSVLSHPVPLDGMASNCLRMYTAPHARRHSPCEDAKSNPLSQQHDHDYALNPCSASVILSSSSRKLDHSYADDQTELVLRYGTY</sequence>
<name>A0A8J5GXK6_ZINOF</name>
<keyword evidence="4" id="KW-1185">Reference proteome</keyword>
<evidence type="ECO:0000313" key="4">
    <source>
        <dbReference type="Proteomes" id="UP000734854"/>
    </source>
</evidence>
<organism evidence="3 4">
    <name type="scientific">Zingiber officinale</name>
    <name type="common">Ginger</name>
    <name type="synonym">Amomum zingiber</name>
    <dbReference type="NCBI Taxonomy" id="94328"/>
    <lineage>
        <taxon>Eukaryota</taxon>
        <taxon>Viridiplantae</taxon>
        <taxon>Streptophyta</taxon>
        <taxon>Embryophyta</taxon>
        <taxon>Tracheophyta</taxon>
        <taxon>Spermatophyta</taxon>
        <taxon>Magnoliopsida</taxon>
        <taxon>Liliopsida</taxon>
        <taxon>Zingiberales</taxon>
        <taxon>Zingiberaceae</taxon>
        <taxon>Zingiber</taxon>
    </lineage>
</organism>